<accession>A0A426UZ74</accession>
<name>A0A426UZ74_9BURK</name>
<dbReference type="RefSeq" id="WP_125245645.1">
    <property type="nucleotide sequence ID" value="NZ_RSED01000045.1"/>
</dbReference>
<proteinExistence type="predicted"/>
<evidence type="ECO:0000313" key="1">
    <source>
        <dbReference type="EMBL" id="RRR99903.1"/>
    </source>
</evidence>
<evidence type="ECO:0000313" key="2">
    <source>
        <dbReference type="Proteomes" id="UP000269265"/>
    </source>
</evidence>
<reference evidence="1 2" key="1">
    <citation type="submission" date="2018-12" db="EMBL/GenBank/DDBJ databases">
        <title>The whole draft genome of Aquabacterium sp. SJQ9.</title>
        <authorList>
            <person name="Sun L."/>
            <person name="Gao X."/>
            <person name="Chen W."/>
            <person name="Huang K."/>
        </authorList>
    </citation>
    <scope>NUCLEOTIDE SEQUENCE [LARGE SCALE GENOMIC DNA]</scope>
    <source>
        <strain evidence="1 2">SJQ9</strain>
    </source>
</reference>
<dbReference type="AlphaFoldDB" id="A0A426UZ74"/>
<dbReference type="EMBL" id="RSED01000045">
    <property type="protein sequence ID" value="RRR99903.1"/>
    <property type="molecule type" value="Genomic_DNA"/>
</dbReference>
<sequence>MKLSVKKINQAASGGSYVVIYDALMHLNDSGQVEVAVESVEPPDTDADFVHVARGAIREGAEHILLPLGQGASIIVQRLVINSTDFKANRFALFTAQEIKRLMEVRN</sequence>
<organism evidence="1 2">
    <name type="scientific">Aquabacterium soli</name>
    <dbReference type="NCBI Taxonomy" id="2493092"/>
    <lineage>
        <taxon>Bacteria</taxon>
        <taxon>Pseudomonadati</taxon>
        <taxon>Pseudomonadota</taxon>
        <taxon>Betaproteobacteria</taxon>
        <taxon>Burkholderiales</taxon>
        <taxon>Aquabacterium</taxon>
    </lineage>
</organism>
<protein>
    <submittedName>
        <fullName evidence="1">Uncharacterized protein</fullName>
    </submittedName>
</protein>
<gene>
    <name evidence="1" type="ORF">EIP75_23635</name>
</gene>
<comment type="caution">
    <text evidence="1">The sequence shown here is derived from an EMBL/GenBank/DDBJ whole genome shotgun (WGS) entry which is preliminary data.</text>
</comment>
<dbReference type="Proteomes" id="UP000269265">
    <property type="component" value="Unassembled WGS sequence"/>
</dbReference>
<keyword evidence="2" id="KW-1185">Reference proteome</keyword>